<sequence length="250" mass="26819">MTKISRGVLVACAALALPLAACQKQEDDFGQKVRAYLLAHPEVIEEAVVKLQENKQAAAQEAAKASLAKYRDQLERDPRDFVANPNGSVTVVEFFDYRCGYCKVSAPEVLKLIKENPDVRFVFKEFPIFGAESNIAAEVALSPAGMPKNIELFERFMAEKALDEAAIDRHLRAVGVDPAAARAGGASAEVKKHIADTRALAQALAIEGTPAFIVGDRIIPGADIPALRAAIAEAKTGKLKTVPSPQIDKG</sequence>
<dbReference type="GO" id="GO:0016853">
    <property type="term" value="F:isomerase activity"/>
    <property type="evidence" value="ECO:0007669"/>
    <property type="project" value="UniProtKB-KW"/>
</dbReference>
<evidence type="ECO:0000256" key="2">
    <source>
        <dbReference type="SAM" id="SignalP"/>
    </source>
</evidence>
<dbReference type="SUPFAM" id="SSF52833">
    <property type="entry name" value="Thioredoxin-like"/>
    <property type="match status" value="1"/>
</dbReference>
<dbReference type="InterPro" id="IPR041205">
    <property type="entry name" value="ScsC_N"/>
</dbReference>
<evidence type="ECO:0000256" key="1">
    <source>
        <dbReference type="ARBA" id="ARBA00003565"/>
    </source>
</evidence>
<dbReference type="Pfam" id="PF18312">
    <property type="entry name" value="ScsC_N"/>
    <property type="match status" value="1"/>
</dbReference>
<reference evidence="4 5" key="1">
    <citation type="submission" date="2020-08" db="EMBL/GenBank/DDBJ databases">
        <title>Genomic Encyclopedia of Type Strains, Phase IV (KMG-IV): sequencing the most valuable type-strain genomes for metagenomic binning, comparative biology and taxonomic classification.</title>
        <authorList>
            <person name="Goeker M."/>
        </authorList>
    </citation>
    <scope>NUCLEOTIDE SEQUENCE [LARGE SCALE GENOMIC DNA]</scope>
    <source>
        <strain evidence="4 5">DSM 21793</strain>
    </source>
</reference>
<keyword evidence="4" id="KW-0413">Isomerase</keyword>
<feature type="signal peptide" evidence="2">
    <location>
        <begin position="1"/>
        <end position="23"/>
    </location>
</feature>
<dbReference type="Gene3D" id="3.40.30.10">
    <property type="entry name" value="Glutaredoxin"/>
    <property type="match status" value="1"/>
</dbReference>
<dbReference type="Pfam" id="PF13462">
    <property type="entry name" value="Thioredoxin_4"/>
    <property type="match status" value="1"/>
</dbReference>
<dbReference type="EMBL" id="JACIDK010000001">
    <property type="protein sequence ID" value="MBB3890304.1"/>
    <property type="molecule type" value="Genomic_DNA"/>
</dbReference>
<comment type="caution">
    <text evidence="4">The sequence shown here is derived from an EMBL/GenBank/DDBJ whole genome shotgun (WGS) entry which is preliminary data.</text>
</comment>
<accession>A0A839ZW70</accession>
<comment type="function">
    <text evidence="1">May be required for disulfide bond formation in some proteins.</text>
</comment>
<dbReference type="InterPro" id="IPR036249">
    <property type="entry name" value="Thioredoxin-like_sf"/>
</dbReference>
<dbReference type="InterPro" id="IPR012336">
    <property type="entry name" value="Thioredoxin-like_fold"/>
</dbReference>
<keyword evidence="2" id="KW-0732">Signal</keyword>
<dbReference type="PANTHER" id="PTHR35272">
    <property type="entry name" value="THIOL:DISULFIDE INTERCHANGE PROTEIN DSBC-RELATED"/>
    <property type="match status" value="1"/>
</dbReference>
<proteinExistence type="predicted"/>
<dbReference type="Proteomes" id="UP000530564">
    <property type="component" value="Unassembled WGS sequence"/>
</dbReference>
<gene>
    <name evidence="4" type="ORF">GGQ61_001001</name>
</gene>
<dbReference type="PANTHER" id="PTHR35272:SF3">
    <property type="entry name" value="THIOL:DISULFIDE INTERCHANGE PROTEIN DSBC"/>
    <property type="match status" value="1"/>
</dbReference>
<dbReference type="PROSITE" id="PS51352">
    <property type="entry name" value="THIOREDOXIN_2"/>
    <property type="match status" value="1"/>
</dbReference>
<keyword evidence="5" id="KW-1185">Reference proteome</keyword>
<feature type="domain" description="Thioredoxin" evidence="3">
    <location>
        <begin position="51"/>
        <end position="236"/>
    </location>
</feature>
<organism evidence="4 5">
    <name type="scientific">Phenylobacterium haematophilum</name>
    <dbReference type="NCBI Taxonomy" id="98513"/>
    <lineage>
        <taxon>Bacteria</taxon>
        <taxon>Pseudomonadati</taxon>
        <taxon>Pseudomonadota</taxon>
        <taxon>Alphaproteobacteria</taxon>
        <taxon>Caulobacterales</taxon>
        <taxon>Caulobacteraceae</taxon>
        <taxon>Phenylobacterium</taxon>
    </lineage>
</organism>
<evidence type="ECO:0000259" key="3">
    <source>
        <dbReference type="PROSITE" id="PS51352"/>
    </source>
</evidence>
<protein>
    <submittedName>
        <fullName evidence="4">Protein-disulfide isomerase</fullName>
    </submittedName>
</protein>
<feature type="chain" id="PRO_5032509962" evidence="2">
    <location>
        <begin position="24"/>
        <end position="250"/>
    </location>
</feature>
<dbReference type="AlphaFoldDB" id="A0A839ZW70"/>
<dbReference type="InterPro" id="IPR051470">
    <property type="entry name" value="Thiol:disulfide_interchange"/>
</dbReference>
<dbReference type="CDD" id="cd03023">
    <property type="entry name" value="DsbA_Com1_like"/>
    <property type="match status" value="1"/>
</dbReference>
<dbReference type="RefSeq" id="WP_183770242.1">
    <property type="nucleotide sequence ID" value="NZ_JACIDK010000001.1"/>
</dbReference>
<evidence type="ECO:0000313" key="5">
    <source>
        <dbReference type="Proteomes" id="UP000530564"/>
    </source>
</evidence>
<evidence type="ECO:0000313" key="4">
    <source>
        <dbReference type="EMBL" id="MBB3890304.1"/>
    </source>
</evidence>
<dbReference type="InterPro" id="IPR013766">
    <property type="entry name" value="Thioredoxin_domain"/>
</dbReference>
<name>A0A839ZW70_9CAUL</name>